<comment type="caution">
    <text evidence="1">The sequence shown here is derived from an EMBL/GenBank/DDBJ whole genome shotgun (WGS) entry which is preliminary data.</text>
</comment>
<dbReference type="PANTHER" id="PTHR36166:SF1">
    <property type="entry name" value="SRPBCC DOMAIN-CONTAINING PROTEIN"/>
    <property type="match status" value="1"/>
</dbReference>
<proteinExistence type="predicted"/>
<dbReference type="RefSeq" id="WP_151136107.1">
    <property type="nucleotide sequence ID" value="NZ_VZUS01000001.1"/>
</dbReference>
<dbReference type="Gene3D" id="3.30.530.20">
    <property type="match status" value="1"/>
</dbReference>
<gene>
    <name evidence="1" type="ORF">Hfx1149_05160</name>
</gene>
<accession>A0A643JW74</accession>
<dbReference type="InterPro" id="IPR023393">
    <property type="entry name" value="START-like_dom_sf"/>
</dbReference>
<dbReference type="AlphaFoldDB" id="A0A643JW74"/>
<reference evidence="1" key="1">
    <citation type="submission" date="2019-09" db="EMBL/GenBank/DDBJ databases">
        <title>Genomic analysis of Haloferax sp. CBA1149.</title>
        <authorList>
            <person name="Roh S.W."/>
        </authorList>
    </citation>
    <scope>NUCLEOTIDE SEQUENCE</scope>
    <source>
        <strain evidence="1">CBA1149</strain>
    </source>
</reference>
<protein>
    <submittedName>
        <fullName evidence="1">SRPBCC domain-containing protein</fullName>
    </submittedName>
</protein>
<dbReference type="CDD" id="cd07822">
    <property type="entry name" value="SRPBCC_4"/>
    <property type="match status" value="1"/>
</dbReference>
<name>A0A643JW74_9EURY</name>
<dbReference type="InterPro" id="IPR019587">
    <property type="entry name" value="Polyketide_cyclase/dehydratase"/>
</dbReference>
<evidence type="ECO:0000313" key="1">
    <source>
        <dbReference type="EMBL" id="KAB1187448.1"/>
    </source>
</evidence>
<sequence>MSGESRRGMISTSVRGTRRPVSVVLRSLFFARVARTEGMQEIRTEIEIDAPPATVWTELTDLSSYSEWNPHIPDASGTLEVGESLDILVRRAGVKDRSMTVTVTALDPGKRFEWVGKLLSPRVFEGRHTMVLEPVGEEKTRLINRERITGVFARFVTTAEPERDYEAMNRALKERVEQTARASVS</sequence>
<dbReference type="EMBL" id="VZUS01000001">
    <property type="protein sequence ID" value="KAB1187448.1"/>
    <property type="molecule type" value="Genomic_DNA"/>
</dbReference>
<dbReference type="SUPFAM" id="SSF55961">
    <property type="entry name" value="Bet v1-like"/>
    <property type="match status" value="1"/>
</dbReference>
<organism evidence="1">
    <name type="scientific">Haloferax sp. CBA1149</name>
    <dbReference type="NCBI Taxonomy" id="2650753"/>
    <lineage>
        <taxon>Archaea</taxon>
        <taxon>Methanobacteriati</taxon>
        <taxon>Methanobacteriota</taxon>
        <taxon>Stenosarchaea group</taxon>
        <taxon>Halobacteria</taxon>
        <taxon>Halobacteriales</taxon>
        <taxon>Haloferacaceae</taxon>
        <taxon>Haloferax</taxon>
    </lineage>
</organism>
<dbReference type="PANTHER" id="PTHR36166">
    <property type="entry name" value="CHROMOSOME 9, WHOLE GENOME SHOTGUN SEQUENCE"/>
    <property type="match status" value="1"/>
</dbReference>
<dbReference type="Pfam" id="PF10604">
    <property type="entry name" value="Polyketide_cyc2"/>
    <property type="match status" value="1"/>
</dbReference>